<accession>A0A852V650</accession>
<evidence type="ECO:0000256" key="1">
    <source>
        <dbReference type="SAM" id="MobiDB-lite"/>
    </source>
</evidence>
<dbReference type="InterPro" id="IPR000415">
    <property type="entry name" value="Nitroreductase-like"/>
</dbReference>
<dbReference type="AlphaFoldDB" id="A0A852V650"/>
<dbReference type="InterPro" id="IPR050627">
    <property type="entry name" value="Nitroreductase/BluB"/>
</dbReference>
<sequence>MSAHPMEEIISATRAAVQAAVWAPSVHNTQPWSFTVEGDEIAMRADSDRRLRIGDAAGRELLISCGAALMNVRLTLRRLGHEPLVRILPDPDRPALVATVRVGGTVVPDEHTVRLHAEIERRRTHRAGFTELPVPERLEETLAAQAAAEGARLTPIRAEAAVRVLAALTCAAQDVQSQDRLFSLEVVRWARPPGSTRGDGVPAGGYPREPRRTRPHFAQRDYAHGHPWGNDSDQFFGTSTGTVAVLTTRGDSREDWVTAGQALQRVLLHASAYGLSAAFHTQALEAQHLREFIRQELLSGEYPQMIMRLGFTFDENAATRRPVSEVLEERPPR</sequence>
<comment type="caution">
    <text evidence="2">The sequence shown here is derived from an EMBL/GenBank/DDBJ whole genome shotgun (WGS) entry which is preliminary data.</text>
</comment>
<dbReference type="PANTHER" id="PTHR23026:SF123">
    <property type="entry name" value="NAD(P)H NITROREDUCTASE RV3131-RELATED"/>
    <property type="match status" value="1"/>
</dbReference>
<dbReference type="NCBIfam" id="NF047509">
    <property type="entry name" value="Rv3131_FMN_oxido"/>
    <property type="match status" value="1"/>
</dbReference>
<dbReference type="Gene3D" id="3.40.109.10">
    <property type="entry name" value="NADH Oxidase"/>
    <property type="match status" value="2"/>
</dbReference>
<proteinExistence type="predicted"/>
<name>A0A852V650_9ACTN</name>
<feature type="region of interest" description="Disordered" evidence="1">
    <location>
        <begin position="193"/>
        <end position="213"/>
    </location>
</feature>
<reference evidence="2 3" key="1">
    <citation type="submission" date="2020-07" db="EMBL/GenBank/DDBJ databases">
        <title>Sequencing the genomes of 1000 actinobacteria strains.</title>
        <authorList>
            <person name="Klenk H.-P."/>
        </authorList>
    </citation>
    <scope>NUCLEOTIDE SEQUENCE [LARGE SCALE GENOMIC DNA]</scope>
    <source>
        <strain evidence="2 3">DSM 45763</strain>
    </source>
</reference>
<evidence type="ECO:0000313" key="3">
    <source>
        <dbReference type="Proteomes" id="UP000576393"/>
    </source>
</evidence>
<dbReference type="SUPFAM" id="SSF55469">
    <property type="entry name" value="FMN-dependent nitroreductase-like"/>
    <property type="match status" value="2"/>
</dbReference>
<organism evidence="2 3">
    <name type="scientific">Streptosporangium sandarakinum</name>
    <dbReference type="NCBI Taxonomy" id="1260955"/>
    <lineage>
        <taxon>Bacteria</taxon>
        <taxon>Bacillati</taxon>
        <taxon>Actinomycetota</taxon>
        <taxon>Actinomycetes</taxon>
        <taxon>Streptosporangiales</taxon>
        <taxon>Streptosporangiaceae</taxon>
        <taxon>Streptosporangium</taxon>
    </lineage>
</organism>
<evidence type="ECO:0000313" key="2">
    <source>
        <dbReference type="EMBL" id="NYF41811.1"/>
    </source>
</evidence>
<dbReference type="RefSeq" id="WP_179823861.1">
    <property type="nucleotide sequence ID" value="NZ_JACCCO010000002.1"/>
</dbReference>
<gene>
    <name evidence="2" type="ORF">HDA43_004012</name>
</gene>
<dbReference type="GO" id="GO:0016491">
    <property type="term" value="F:oxidoreductase activity"/>
    <property type="evidence" value="ECO:0007669"/>
    <property type="project" value="InterPro"/>
</dbReference>
<dbReference type="PANTHER" id="PTHR23026">
    <property type="entry name" value="NADPH NITROREDUCTASE"/>
    <property type="match status" value="1"/>
</dbReference>
<protein>
    <submittedName>
        <fullName evidence="2">Nitroreductase</fullName>
    </submittedName>
</protein>
<keyword evidence="3" id="KW-1185">Reference proteome</keyword>
<dbReference type="Proteomes" id="UP000576393">
    <property type="component" value="Unassembled WGS sequence"/>
</dbReference>
<dbReference type="EMBL" id="JACCCO010000002">
    <property type="protein sequence ID" value="NYF41811.1"/>
    <property type="molecule type" value="Genomic_DNA"/>
</dbReference>